<organism evidence="1 2">
    <name type="scientific">Pelagomonas calceolata</name>
    <dbReference type="NCBI Taxonomy" id="35677"/>
    <lineage>
        <taxon>Eukaryota</taxon>
        <taxon>Sar</taxon>
        <taxon>Stramenopiles</taxon>
        <taxon>Ochrophyta</taxon>
        <taxon>Pelagophyceae</taxon>
        <taxon>Pelagomonadales</taxon>
        <taxon>Pelagomonadaceae</taxon>
        <taxon>Pelagomonas</taxon>
    </lineage>
</organism>
<evidence type="ECO:0000313" key="1">
    <source>
        <dbReference type="EMBL" id="CAH0371019.1"/>
    </source>
</evidence>
<name>A0A8J2WX47_9STRA</name>
<evidence type="ECO:0008006" key="3">
    <source>
        <dbReference type="Google" id="ProtNLM"/>
    </source>
</evidence>
<proteinExistence type="predicted"/>
<protein>
    <recommendedName>
        <fullName evidence="3">F-box domain-containing protein</fullName>
    </recommendedName>
</protein>
<comment type="caution">
    <text evidence="1">The sequence shown here is derived from an EMBL/GenBank/DDBJ whole genome shotgun (WGS) entry which is preliminary data.</text>
</comment>
<dbReference type="EMBL" id="CAKKNE010000003">
    <property type="protein sequence ID" value="CAH0371019.1"/>
    <property type="molecule type" value="Genomic_DNA"/>
</dbReference>
<keyword evidence="2" id="KW-1185">Reference proteome</keyword>
<gene>
    <name evidence="1" type="ORF">PECAL_3P09360</name>
</gene>
<dbReference type="AlphaFoldDB" id="A0A8J2WX47"/>
<dbReference type="Proteomes" id="UP000789595">
    <property type="component" value="Unassembled WGS sequence"/>
</dbReference>
<reference evidence="1" key="1">
    <citation type="submission" date="2021-11" db="EMBL/GenBank/DDBJ databases">
        <authorList>
            <consortium name="Genoscope - CEA"/>
            <person name="William W."/>
        </authorList>
    </citation>
    <scope>NUCLEOTIDE SEQUENCE</scope>
</reference>
<sequence length="355" mass="39546">MAQADAQAQELSALTLQNDVEDPAGTLLSLPPELLQRVMEFLMVVDDVHEAERVTKLVRSAARFVLTRGRWKPVKFVAEHGTQLILAAGRVAQDRGASTPAERDVPASSLALCRAAWAVDPNETLRILFTYTGGGGKRAALLEGRLLALIEPSLDGLERIVRLLEPAHRFVYAKTQLIRWDFDTESPSSQGGRSVSGIRWWAEHIGTPITWPWVEHHAERRNLVVGYVSGALESWTDAAVAVDFFRCFFGRYYKGPVPDLDDFTRGWGEREASAFAAAYAADVAAEELSGIAFDSHGFGGGQDFPTLPGKVRQVEEILHLDDRVDLEHMEQYDTSWEEEYLLAVKRASRFPGDYY</sequence>
<evidence type="ECO:0000313" key="2">
    <source>
        <dbReference type="Proteomes" id="UP000789595"/>
    </source>
</evidence>
<accession>A0A8J2WX47</accession>